<reference evidence="2 3" key="1">
    <citation type="submission" date="2019-02" db="EMBL/GenBank/DDBJ databases">
        <title>Genome sequence of the sea-ice species Brumimicrobium glaciale.</title>
        <authorList>
            <person name="Bowman J.P."/>
        </authorList>
    </citation>
    <scope>NUCLEOTIDE SEQUENCE [LARGE SCALE GENOMIC DNA]</scope>
    <source>
        <strain evidence="2 3">IC156</strain>
    </source>
</reference>
<dbReference type="InterPro" id="IPR007421">
    <property type="entry name" value="Schlafen_AlbA_2_dom"/>
</dbReference>
<feature type="domain" description="Schlafen AlbA-2" evidence="1">
    <location>
        <begin position="3"/>
        <end position="108"/>
    </location>
</feature>
<sequence length="448" mass="51539">MPESQNIEWKESWRDDYLKWICGFANVKGGKIYIGKDDKGNVVGVKKFEKLMEDIPNKITNHLGVVADVNLLEDSDKHYIEIEVYPYDVPISYHGKYHFRSGSTKQELSGNALNEFLLRKTGKTWDDVIEPNATLADIDEKAIQAFKRGAVKSNRLPQVEDENDILQIFKNLRLTEGDKLKRSAVLLFGKDPRNFYINAYVKIGKFGKTDDELLSQEVIEGNAFELANQTLEILDKKYFTKSISYKGLQRIETTEYPYEAIREVLLNAIVHRQYLGAPIQISIYDDKLMIWNYGVLPEDLTLEDLQIKHTSHPRNPFLADVFFKGGLIESWGRGTLKIISECKAAGLPQPETKVMSGGIAVTIFKDIYSEKYLQQYDLNDRQMKALLLWKENGEIITSLYQERFTITDRTALRDLVDLVEKKLLVKTGEKKSSKYIYHRKPVGKMSDK</sequence>
<dbReference type="PANTHER" id="PTHR30595:SF6">
    <property type="entry name" value="SCHLAFEN ALBA-2 DOMAIN-CONTAINING PROTEIN"/>
    <property type="match status" value="1"/>
</dbReference>
<evidence type="ECO:0000313" key="3">
    <source>
        <dbReference type="Proteomes" id="UP000293952"/>
    </source>
</evidence>
<organism evidence="2 3">
    <name type="scientific">Brumimicrobium glaciale</name>
    <dbReference type="NCBI Taxonomy" id="200475"/>
    <lineage>
        <taxon>Bacteria</taxon>
        <taxon>Pseudomonadati</taxon>
        <taxon>Bacteroidota</taxon>
        <taxon>Flavobacteriia</taxon>
        <taxon>Flavobacteriales</taxon>
        <taxon>Crocinitomicaceae</taxon>
        <taxon>Brumimicrobium</taxon>
    </lineage>
</organism>
<accession>A0A4Q4KQ06</accession>
<gene>
    <name evidence="2" type="ORF">ERX46_00680</name>
</gene>
<dbReference type="OrthoDB" id="9807907at2"/>
<dbReference type="Gene3D" id="1.10.10.10">
    <property type="entry name" value="Winged helix-like DNA-binding domain superfamily/Winged helix DNA-binding domain"/>
    <property type="match status" value="1"/>
</dbReference>
<proteinExistence type="predicted"/>
<dbReference type="InterPro" id="IPR036388">
    <property type="entry name" value="WH-like_DNA-bd_sf"/>
</dbReference>
<dbReference type="EMBL" id="SETE01000001">
    <property type="protein sequence ID" value="RYM35536.1"/>
    <property type="molecule type" value="Genomic_DNA"/>
</dbReference>
<dbReference type="InterPro" id="IPR038461">
    <property type="entry name" value="Schlafen_AlbA_2_dom_sf"/>
</dbReference>
<name>A0A4Q4KQ06_9FLAO</name>
<dbReference type="Gene3D" id="3.30.565.60">
    <property type="match status" value="1"/>
</dbReference>
<dbReference type="RefSeq" id="WP_130091903.1">
    <property type="nucleotide sequence ID" value="NZ_SETE01000001.1"/>
</dbReference>
<comment type="caution">
    <text evidence="2">The sequence shown here is derived from an EMBL/GenBank/DDBJ whole genome shotgun (WGS) entry which is preliminary data.</text>
</comment>
<evidence type="ECO:0000313" key="2">
    <source>
        <dbReference type="EMBL" id="RYM35536.1"/>
    </source>
</evidence>
<dbReference type="InterPro" id="IPR038475">
    <property type="entry name" value="RecG_C_sf"/>
</dbReference>
<dbReference type="AlphaFoldDB" id="A0A4Q4KQ06"/>
<dbReference type="Proteomes" id="UP000293952">
    <property type="component" value="Unassembled WGS sequence"/>
</dbReference>
<protein>
    <submittedName>
        <fullName evidence="2">Transcriptional regulator</fullName>
    </submittedName>
</protein>
<dbReference type="Pfam" id="PF13749">
    <property type="entry name" value="HATPase_c_4"/>
    <property type="match status" value="1"/>
</dbReference>
<dbReference type="PANTHER" id="PTHR30595">
    <property type="entry name" value="GLPR-RELATED TRANSCRIPTIONAL REPRESSOR"/>
    <property type="match status" value="1"/>
</dbReference>
<dbReference type="Gene3D" id="3.30.950.30">
    <property type="entry name" value="Schlafen, AAA domain"/>
    <property type="match status" value="1"/>
</dbReference>
<dbReference type="Pfam" id="PF04326">
    <property type="entry name" value="SLFN_AlbA_2"/>
    <property type="match status" value="1"/>
</dbReference>
<evidence type="ECO:0000259" key="1">
    <source>
        <dbReference type="Pfam" id="PF04326"/>
    </source>
</evidence>
<keyword evidence="3" id="KW-1185">Reference proteome</keyword>